<dbReference type="GO" id="GO:0003677">
    <property type="term" value="F:DNA binding"/>
    <property type="evidence" value="ECO:0007669"/>
    <property type="project" value="UniProtKB-KW"/>
</dbReference>
<proteinExistence type="predicted"/>
<sequence>MDRSDANERLSELSTQTTLLFRAHHGTPEQSDEAMQLLMLRYSGAVHRYLMKAVGDPEVAKDLNQEFSVKFLSGGFRTFDPSRGRFRDYIKRAVHNLMVDYFRKKDPARRLDTDYETPTMGDPGLVAFDRDFLTSWRQDLLDRAWDSLEDFERRTGQPYLQVLRMRVAQPNFRSPELAEALAPKLGRAMTPGNLRQTLHRARDKFAGFLIDEVRISLREPTREEVEEELGDLKLLEFCKPTLKKVNFDNEKN</sequence>
<dbReference type="InterPro" id="IPR013325">
    <property type="entry name" value="RNA_pol_sigma_r2"/>
</dbReference>
<evidence type="ECO:0000313" key="7">
    <source>
        <dbReference type="Proteomes" id="UP000186309"/>
    </source>
</evidence>
<dbReference type="Proteomes" id="UP000186309">
    <property type="component" value="Chromosome"/>
</dbReference>
<accession>A0A1U7CVC1</accession>
<dbReference type="NCBIfam" id="TIGR02937">
    <property type="entry name" value="sigma70-ECF"/>
    <property type="match status" value="1"/>
</dbReference>
<protein>
    <recommendedName>
        <fullName evidence="5">RNA polymerase sigma-70 region 2 domain-containing protein</fullName>
    </recommendedName>
</protein>
<keyword evidence="3" id="KW-0238">DNA-binding</keyword>
<dbReference type="InterPro" id="IPR007627">
    <property type="entry name" value="RNA_pol_sigma70_r2"/>
</dbReference>
<evidence type="ECO:0000256" key="3">
    <source>
        <dbReference type="ARBA" id="ARBA00023125"/>
    </source>
</evidence>
<keyword evidence="1" id="KW-0805">Transcription regulation</keyword>
<organism evidence="6 7">
    <name type="scientific">Paludisphaera borealis</name>
    <dbReference type="NCBI Taxonomy" id="1387353"/>
    <lineage>
        <taxon>Bacteria</taxon>
        <taxon>Pseudomonadati</taxon>
        <taxon>Planctomycetota</taxon>
        <taxon>Planctomycetia</taxon>
        <taxon>Isosphaerales</taxon>
        <taxon>Isosphaeraceae</taxon>
        <taxon>Paludisphaera</taxon>
    </lineage>
</organism>
<evidence type="ECO:0000256" key="4">
    <source>
        <dbReference type="ARBA" id="ARBA00023163"/>
    </source>
</evidence>
<dbReference type="InterPro" id="IPR039425">
    <property type="entry name" value="RNA_pol_sigma-70-like"/>
</dbReference>
<evidence type="ECO:0000313" key="6">
    <source>
        <dbReference type="EMBL" id="APW62871.1"/>
    </source>
</evidence>
<dbReference type="Gene3D" id="1.10.1740.10">
    <property type="match status" value="1"/>
</dbReference>
<feature type="domain" description="RNA polymerase sigma-70 region 2" evidence="5">
    <location>
        <begin position="39"/>
        <end position="106"/>
    </location>
</feature>
<dbReference type="Pfam" id="PF04542">
    <property type="entry name" value="Sigma70_r2"/>
    <property type="match status" value="1"/>
</dbReference>
<dbReference type="RefSeq" id="WP_168189429.1">
    <property type="nucleotide sequence ID" value="NZ_CP019082.1"/>
</dbReference>
<reference evidence="7" key="1">
    <citation type="submission" date="2016-12" db="EMBL/GenBank/DDBJ databases">
        <title>Comparative genomics of four Isosphaeraceae planctomycetes: a common pool of plasmids and glycoside hydrolase genes.</title>
        <authorList>
            <person name="Ivanova A."/>
        </authorList>
    </citation>
    <scope>NUCLEOTIDE SEQUENCE [LARGE SCALE GENOMIC DNA]</scope>
    <source>
        <strain evidence="7">PX4</strain>
    </source>
</reference>
<dbReference type="AlphaFoldDB" id="A0A1U7CVC1"/>
<dbReference type="EMBL" id="CP019082">
    <property type="protein sequence ID" value="APW62871.1"/>
    <property type="molecule type" value="Genomic_DNA"/>
</dbReference>
<dbReference type="STRING" id="1387353.BSF38_04427"/>
<dbReference type="InterPro" id="IPR014284">
    <property type="entry name" value="RNA_pol_sigma-70_dom"/>
</dbReference>
<keyword evidence="2" id="KW-0731">Sigma factor</keyword>
<dbReference type="KEGG" id="pbor:BSF38_04427"/>
<evidence type="ECO:0000256" key="2">
    <source>
        <dbReference type="ARBA" id="ARBA00023082"/>
    </source>
</evidence>
<keyword evidence="4" id="KW-0804">Transcription</keyword>
<evidence type="ECO:0000256" key="1">
    <source>
        <dbReference type="ARBA" id="ARBA00023015"/>
    </source>
</evidence>
<keyword evidence="7" id="KW-1185">Reference proteome</keyword>
<gene>
    <name evidence="6" type="ORF">BSF38_04427</name>
</gene>
<name>A0A1U7CVC1_9BACT</name>
<dbReference type="PANTHER" id="PTHR43133:SF8">
    <property type="entry name" value="RNA POLYMERASE SIGMA FACTOR HI_1459-RELATED"/>
    <property type="match status" value="1"/>
</dbReference>
<dbReference type="GO" id="GO:0006352">
    <property type="term" value="P:DNA-templated transcription initiation"/>
    <property type="evidence" value="ECO:0007669"/>
    <property type="project" value="InterPro"/>
</dbReference>
<evidence type="ECO:0000259" key="5">
    <source>
        <dbReference type="Pfam" id="PF04542"/>
    </source>
</evidence>
<dbReference type="PANTHER" id="PTHR43133">
    <property type="entry name" value="RNA POLYMERASE ECF-TYPE SIGMA FACTO"/>
    <property type="match status" value="1"/>
</dbReference>
<dbReference type="GO" id="GO:0016987">
    <property type="term" value="F:sigma factor activity"/>
    <property type="evidence" value="ECO:0007669"/>
    <property type="project" value="UniProtKB-KW"/>
</dbReference>
<dbReference type="SUPFAM" id="SSF88946">
    <property type="entry name" value="Sigma2 domain of RNA polymerase sigma factors"/>
    <property type="match status" value="1"/>
</dbReference>